<dbReference type="RefSeq" id="WP_150657155.1">
    <property type="nucleotide sequence ID" value="NZ_CABVJH010000005.1"/>
</dbReference>
<dbReference type="InterPro" id="IPR013783">
    <property type="entry name" value="Ig-like_fold"/>
</dbReference>
<dbReference type="NCBIfam" id="TIGR01965">
    <property type="entry name" value="VCBS_repeat"/>
    <property type="match status" value="24"/>
</dbReference>
<name>A0A5E7WCM4_PSEFL</name>
<dbReference type="NCBIfam" id="TIGR03661">
    <property type="entry name" value="T1SS_VCA0849"/>
    <property type="match status" value="1"/>
</dbReference>
<dbReference type="SUPFAM" id="SSF51120">
    <property type="entry name" value="beta-Roll"/>
    <property type="match status" value="3"/>
</dbReference>
<evidence type="ECO:0000256" key="1">
    <source>
        <dbReference type="ARBA" id="ARBA00022837"/>
    </source>
</evidence>
<dbReference type="EMBL" id="CABVJH010000005">
    <property type="protein sequence ID" value="VVQ33119.1"/>
    <property type="molecule type" value="Genomic_DNA"/>
</dbReference>
<dbReference type="Gene3D" id="2.60.40.10">
    <property type="entry name" value="Immunoglobulins"/>
    <property type="match status" value="15"/>
</dbReference>
<dbReference type="Pfam" id="PF00353">
    <property type="entry name" value="HemolysinCabind"/>
    <property type="match status" value="5"/>
</dbReference>
<evidence type="ECO:0000313" key="3">
    <source>
        <dbReference type="EMBL" id="VVQ33119.1"/>
    </source>
</evidence>
<accession>A0A5E7WCM4</accession>
<dbReference type="GO" id="GO:0007156">
    <property type="term" value="P:homophilic cell adhesion via plasma membrane adhesion molecules"/>
    <property type="evidence" value="ECO:0007669"/>
    <property type="project" value="InterPro"/>
</dbReference>
<reference evidence="3 4" key="1">
    <citation type="submission" date="2019-09" db="EMBL/GenBank/DDBJ databases">
        <authorList>
            <person name="Chandra G."/>
            <person name="Truman W A."/>
        </authorList>
    </citation>
    <scope>NUCLEOTIDE SEQUENCE [LARGE SCALE GENOMIC DNA]</scope>
    <source>
        <strain evidence="3">PS943</strain>
    </source>
</reference>
<dbReference type="Proteomes" id="UP000325645">
    <property type="component" value="Unassembled WGS sequence"/>
</dbReference>
<feature type="domain" description="Cadherin" evidence="2">
    <location>
        <begin position="636"/>
        <end position="760"/>
    </location>
</feature>
<dbReference type="InterPro" id="IPR019960">
    <property type="entry name" value="T1SS_VCA0849"/>
</dbReference>
<dbReference type="Gene3D" id="2.150.10.10">
    <property type="entry name" value="Serralysin-like metalloprotease, C-terminal"/>
    <property type="match status" value="4"/>
</dbReference>
<dbReference type="InterPro" id="IPR011049">
    <property type="entry name" value="Serralysin-like_metalloprot_C"/>
</dbReference>
<dbReference type="CDD" id="cd11304">
    <property type="entry name" value="Cadherin_repeat"/>
    <property type="match status" value="1"/>
</dbReference>
<proteinExistence type="predicted"/>
<dbReference type="PRINTS" id="PR00313">
    <property type="entry name" value="CABNDNGRPT"/>
</dbReference>
<dbReference type="GO" id="GO:0016020">
    <property type="term" value="C:membrane"/>
    <property type="evidence" value="ECO:0007669"/>
    <property type="project" value="InterPro"/>
</dbReference>
<dbReference type="PROSITE" id="PS00330">
    <property type="entry name" value="HEMOLYSIN_CALCIUM"/>
    <property type="match status" value="2"/>
</dbReference>
<dbReference type="PROSITE" id="PS50268">
    <property type="entry name" value="CADHERIN_2"/>
    <property type="match status" value="1"/>
</dbReference>
<protein>
    <recommendedName>
        <fullName evidence="2">Cadherin domain-containing protein</fullName>
    </recommendedName>
</protein>
<evidence type="ECO:0000259" key="2">
    <source>
        <dbReference type="PROSITE" id="PS50268"/>
    </source>
</evidence>
<dbReference type="PANTHER" id="PTHR14139">
    <property type="entry name" value="CALSYNTENIN"/>
    <property type="match status" value="1"/>
</dbReference>
<dbReference type="InterPro" id="IPR010221">
    <property type="entry name" value="VCBS_dom"/>
</dbReference>
<sequence>MATTTTTSGGTVTSLSNTPQAQDDIFTTGVIGASTAAITEDLLGVMYLDVMSNDLGGNAKTLWSLDDATSLSTATKIYAPADLLIQDTGRIEAMSTDTSFNGAKIWISSDGKVGYDAATLSTAFKAQLQSLAAGGSLTDSFTYAIRLGNGTLSWATAQVQFAGMNDSVTMNIAVQVGTVTEDATTTPNLTDSLSTSGTIAFSDVDLSDTHTASFVAAGGNTTALGNFALASVTEAANSANGTVNWTYTLNNAAAQYLAQGQTVTETYVVTINDGHGSSTTQNVTITIAGTNDQVQITSGVQAGDAKEDSGDYAASGSITFTDADLIDTHSVTVTPGASGYLGSFTINPLSDSTGTGSGSLGWNFAVNNAALQFLGAGQTLTQTYNVAIGDGAVQTVTLTITGTNDQVQITSGVQAGDAKEDSGDYAASGSITFTDADLIDTHSVTVTPGASGYLGSFTTNPLSDSTGTGSGSLGWNFAVNNTALQFLGAGQTLTQTYNVAIGDGAVQTVTLTITGTNDQVQITSGVQAGDAKEDSGDYAASGSITFTDADLIDTHSVTVTPGASGYLGSFTTNPLSDSTGTGSGSLGWNFAVNNTALQFLGEGQSVTQTYNVAIGDGAVQTVTITITGNNDQSTLTITDTNGAMNEGNSTVTLSDSGALSFSDLDSNDTVTVSQTSNGDIAWSGGTLNAGVASALVAGFSVDQNSWDYSSNQNLDFLGAGETITFSYTVVATDDSGAANAASATQTVTITITGSNDAPVLSFATGNDAGAVQEDTTLSVSGQFSSADIDHAATATWTINGSATGTYGSIAVDSSGQWTYTLANGTDGVASAVQSLKAGESHDEVFSVQVSDGLGGIDTQLVTVTINGSNDAAVLSSASVTLTETDAPLTTTGSLSISDVDSAATFVAQSNTAGSYGQFSLGTDGAWTYVADSAHNEFAAGTTYTDTFAVSSADGTLTSVTVQITGSNDAAVLSSASVTLTETDAPLTTTGSLSISDVDSAATFVVQSGTAGSYGQFSIGTNGAWSYVADSAHNEFAAGTTYTDTFAVSSADGTLTSVTVQITGSNDAAVLSSASVTLTETDAPLTTTGTLTISDVDSAATFVAQSNTAGSYGQFSLGTDGAWSYVANSAHNEFAAGTTYTDTFAVSSADGTLTSVTVQITGSNDAAVLSSASVTLTETDAPLTTSGSLSISDVDSAATFVAQSGTAGSYGQFSIGTDGAWSYVADSAHNEFVAGTTYTDTFAVSSADGTLTSVTVQITGSNDAAVLSSASVTLTETDAPLTTSGSLSISDVDSAATFVAQSGTAGSYGQFSIGTDGAWSYVADSAHNEFVAGTTYTDTFAVSSADGTLTSVTVQITGSNDAAVLSSASVTLTETDAPLTTSGSLSISDVDSAATFVAQSGTAGSYGQFSIGTDGAWSYVADSAHNEFVAGTTYTDTFAVSSADGTLTSVTVQILGSNDAAVLSADIAHLTETDAPLTTNGSLTISDVDSAATFVAQTNTAGSYGQFSIGTDGAWSYVADSAHNEFAAGTTYTDTFAVSSADGTLTSVTVQILGSNDAAVLSADIAHLTETDAPLTTNGSLTISDVDSAATFVAQTNTAGSYGQFSLGTDGAWSYVADSAHNEFAAGTTYTDTFAVSSADGTLTSVTVQILGSNDAAVLSADIAHLTETDAPLTTNGSLTISDVDSAATFVTQSGTAGSYGQFSIGTDGAWSYVADSAHNEFVAGITYTDTFAVSSADGTATAVTVTINGSNDAAVLSSASVNLTETNAAADISTSGSLTISDVDSAATFVAQSGTAGSYGQFSIGTNGAWSYVADSAHNEFAAGTTYTDTFAVSSADGTLTSVTVQILGSNDAAVLSSASVNLTETNAAADISTSGSLTISDVDSAATFVAQSGTAGSYGQFSIGTDGAWSYVADSAHNEFAAGTTYTDTFAVSSADGTLTSVTVHILGSNDAAVLSADIVNLTETDAPLTTTGTLTISDVDSAATFVAQSNTAGSYGQFSLGTDGAWTYVANSAHNEFVAGTTYTDTFAVSSADGTLTSVTVHILGSNDAAVLSADIVNLTETDAPLTTNGTLTISDVDSAATFVAQSNTAGSYGQFSLGTDGAWTYVANSAHNEFVAGTTYTDTFAVSSADGTLTSVTVQILGSNDAAVLSSASVTLIETDAPLTTNGTLTISDVDSAATFVAQSNTNGSYGQFSIGTDGAWSYVADSAHNEFAAGTTYTDTFAVSSADGTATAVTVTINGSNDAAVLSSASVTLTETNAPLTTAGTLTISDVDNPETFQAQSGTAGTNGTFAIDAAGNWSYTANSAFDALNVGDSLTDTFTVLSADGTATAVTVSITGSNDAAVLSSASVTLTETDAPLTTTGSLTISDVDSAATFVAQSNTAGSHGQFSIGTDGAWSYVADSAHNEFVAGTTYTDTFTVNSADGTATAVTVTINGSNDAAVLSSASVTLTETNAPLTTNGTLTISDVDSTATFVTQTNTAGSYGQFSIGTNGAWSYVADSAHNEFAAGTTYTDTFAVSSADGTATAVTVTINGSNDAAVLSSASVTLTETNAPLTTNGTLTISDVDSAATFVAQTNTAGSYGQFSLGTNGAWSYVADSAHNEFAAGTTYTDTFAVSSADGTLTSVTVHITGTNDAPVMTAGGSLSYTENQIATTINSALTVTDIDSSNLTGATVSITSNFATGQDVLAFTNQNGITGSYNAGTGVLTLTGAATVAQYQAALRSVTYSNSSDNPTTATRTISFQVDDGAATNHASNVATTTVTVAAVNDAPTTSGLAITETSISFVAADPDNATLSLQSPFAAAFGNPSITSGASTNLSPVEQGSVVSGTLQVKDGSVAAGVVDLYLGTSAGNNFQAGSSDTAIYGFGGADSLSGSSGADWIFGGAGNDLIVGAANDRLLDGGTGTDTLNVGNFGDTSDSQIANIENVQLLAPGVLILNTQTESFTIFGTSGADFIVLGSGNDTIYGTDNDTLLDGGAGSDTLGTGPLFTSTSDGQITGIENVLIGTAATLNLSNQTEGFTITGSSGVDTITGGTGADSISAAGGNDIINGAQNDTLLDGGTNTDTLNVSANFTSTSNAQIANIENVTLTTSGLTLNLGNQTEAFNINGSSGVDNIIGGSGADTINGQAGNDTLTGNGGADQFRLRTNGGTDTITDYTDNTDKIGFLGGAVTGGVGFTTAGSSAGTALLAADFQTRNGISNINNNDDNKVDVIDSNSQTTSQITTGTGGGATNTYVIVFNSTTGKGEIWFDTDWSNTASRVQVATLNNVTTLAGVANITASDIVVHDSILGPAGVAGSPINLGLADAVTHPGVTTVSISGLPAGWTLNQGTDNGNGTWTVDQSSLNTLTVTTAADFVGARVLPVTMTWTNADGAVESEVIRDNVEAYAPGSPIFALSADDNLTGSSSADLFVFAQPIGNNVIHSFNAAADKIDLIGFTGVTGYADLSITNDANGDALVNIGSGQTVTLKGVDAVDLSEANFQFDVDPLTNNAGTLSIADGAIMPFGGSIHNSGTIELGSTGSATHLEILFRGATLTGGGQVQLSDSAQNVIFGGSADTVLTNVDNRISGAGQLGAGQMVLVNAGLILASGVNSLVLDTGTHTITNSGVLESTGEGGMTVASAVDNSGHLWANGGDMRLLADVMGNGSATIDGDATLTFSGAAHGSVAFHGEGAGTLVIAQAEAAGSLVGILGLESDDMLTFGDLAFGANTQLTYSANASGAGGLLTVDDGVHRAEVNLLGHYSVNDFQATDGGEAGTQVSYHGESSGTLVGSMAADVLSGGDGNDIIVGRGGEDTLSGGAGADVFAYFNVNEGGDHILDYSFAEGDTVDLSALLNANFVNGTSQVSDFVQLAQSGSDITVKVDTDGAANGTNFSDVAVLANTGTSGTDLVRTWFGEADHTLTA</sequence>
<dbReference type="InterPro" id="IPR018511">
    <property type="entry name" value="Hemolysin-typ_Ca-bd_CS"/>
</dbReference>
<dbReference type="GO" id="GO:0005509">
    <property type="term" value="F:calcium ion binding"/>
    <property type="evidence" value="ECO:0007669"/>
    <property type="project" value="InterPro"/>
</dbReference>
<dbReference type="InterPro" id="IPR040853">
    <property type="entry name" value="RapA2_cadherin-like"/>
</dbReference>
<dbReference type="Pfam" id="PF17803">
    <property type="entry name" value="Cadherin_4"/>
    <property type="match status" value="19"/>
</dbReference>
<organism evidence="3 4">
    <name type="scientific">Pseudomonas fluorescens</name>
    <dbReference type="NCBI Taxonomy" id="294"/>
    <lineage>
        <taxon>Bacteria</taxon>
        <taxon>Pseudomonadati</taxon>
        <taxon>Pseudomonadota</taxon>
        <taxon>Gammaproteobacteria</taxon>
        <taxon>Pseudomonadales</taxon>
        <taxon>Pseudomonadaceae</taxon>
        <taxon>Pseudomonas</taxon>
    </lineage>
</organism>
<evidence type="ECO:0000313" key="4">
    <source>
        <dbReference type="Proteomes" id="UP000325645"/>
    </source>
</evidence>
<dbReference type="InterPro" id="IPR001343">
    <property type="entry name" value="Hemolysn_Ca-bd"/>
</dbReference>
<gene>
    <name evidence="3" type="ORF">PS943_03198</name>
</gene>
<dbReference type="InterPro" id="IPR002126">
    <property type="entry name" value="Cadherin-like_dom"/>
</dbReference>
<keyword evidence="1" id="KW-0106">Calcium</keyword>
<dbReference type="PANTHER" id="PTHR14139:SF2">
    <property type="entry name" value="CALSYNTENIN-1"/>
    <property type="match status" value="1"/>
</dbReference>